<dbReference type="Proteomes" id="UP001501570">
    <property type="component" value="Unassembled WGS sequence"/>
</dbReference>
<name>A0ABP9SJR3_9ACTN</name>
<organism evidence="1 2">
    <name type="scientific">Rugosimonospora acidiphila</name>
    <dbReference type="NCBI Taxonomy" id="556531"/>
    <lineage>
        <taxon>Bacteria</taxon>
        <taxon>Bacillati</taxon>
        <taxon>Actinomycetota</taxon>
        <taxon>Actinomycetes</taxon>
        <taxon>Micromonosporales</taxon>
        <taxon>Micromonosporaceae</taxon>
        <taxon>Rugosimonospora</taxon>
    </lineage>
</organism>
<evidence type="ECO:0000313" key="1">
    <source>
        <dbReference type="EMBL" id="GAA5196462.1"/>
    </source>
</evidence>
<keyword evidence="2" id="KW-1185">Reference proteome</keyword>
<gene>
    <name evidence="1" type="ORF">GCM10023322_65430</name>
</gene>
<proteinExistence type="predicted"/>
<sequence length="64" mass="7278">MHHLLLGALVHREEPHQIRESVPFGRALSVPHRREKLLDPVVLLEQEIDDVLLRGGGHDSSTDR</sequence>
<accession>A0ABP9SJR3</accession>
<reference evidence="2" key="1">
    <citation type="journal article" date="2019" name="Int. J. Syst. Evol. Microbiol.">
        <title>The Global Catalogue of Microorganisms (GCM) 10K type strain sequencing project: providing services to taxonomists for standard genome sequencing and annotation.</title>
        <authorList>
            <consortium name="The Broad Institute Genomics Platform"/>
            <consortium name="The Broad Institute Genome Sequencing Center for Infectious Disease"/>
            <person name="Wu L."/>
            <person name="Ma J."/>
        </authorList>
    </citation>
    <scope>NUCLEOTIDE SEQUENCE [LARGE SCALE GENOMIC DNA]</scope>
    <source>
        <strain evidence="2">JCM 18304</strain>
    </source>
</reference>
<protein>
    <submittedName>
        <fullName evidence="1">Uncharacterized protein</fullName>
    </submittedName>
</protein>
<dbReference type="EMBL" id="BAABJQ010000026">
    <property type="protein sequence ID" value="GAA5196462.1"/>
    <property type="molecule type" value="Genomic_DNA"/>
</dbReference>
<comment type="caution">
    <text evidence="1">The sequence shown here is derived from an EMBL/GenBank/DDBJ whole genome shotgun (WGS) entry which is preliminary data.</text>
</comment>
<evidence type="ECO:0000313" key="2">
    <source>
        <dbReference type="Proteomes" id="UP001501570"/>
    </source>
</evidence>